<dbReference type="GO" id="GO:0006412">
    <property type="term" value="P:translation"/>
    <property type="evidence" value="ECO:0007669"/>
    <property type="project" value="InterPro"/>
</dbReference>
<dbReference type="PANTHER" id="PTHR13528:SF2">
    <property type="entry name" value="LARGE RIBOSOMAL SUBUNIT PROTEIN BL28M"/>
    <property type="match status" value="1"/>
</dbReference>
<protein>
    <submittedName>
        <fullName evidence="4">LSU ribosomal protein L28p</fullName>
    </submittedName>
</protein>
<evidence type="ECO:0000256" key="3">
    <source>
        <dbReference type="ARBA" id="ARBA00023274"/>
    </source>
</evidence>
<gene>
    <name evidence="4" type="ORF">RIEGSTA812A_PEG_468</name>
</gene>
<organism evidence="4">
    <name type="scientific">invertebrate metagenome</name>
    <dbReference type="NCBI Taxonomy" id="1711999"/>
    <lineage>
        <taxon>unclassified sequences</taxon>
        <taxon>metagenomes</taxon>
        <taxon>organismal metagenomes</taxon>
    </lineage>
</organism>
<name>A0A484H6K7_9ZZZZ</name>
<sequence>MARRCAITGKGVLVGYNVSHANNKVKRRFLPNLQETAVWSDVLGRSVRLRLSINGLRSIEQNGGIDSYLRGRPDVRLPLAARRLKRQILSAMARRKAESSELEIS</sequence>
<dbReference type="GO" id="GO:1990904">
    <property type="term" value="C:ribonucleoprotein complex"/>
    <property type="evidence" value="ECO:0007669"/>
    <property type="project" value="UniProtKB-KW"/>
</dbReference>
<dbReference type="GO" id="GO:0003735">
    <property type="term" value="F:structural constituent of ribosome"/>
    <property type="evidence" value="ECO:0007669"/>
    <property type="project" value="InterPro"/>
</dbReference>
<dbReference type="Gene3D" id="2.30.170.40">
    <property type="entry name" value="Ribosomal protein L28/L24"/>
    <property type="match status" value="1"/>
</dbReference>
<dbReference type="AlphaFoldDB" id="A0A484H6K7"/>
<evidence type="ECO:0000256" key="1">
    <source>
        <dbReference type="ARBA" id="ARBA00008760"/>
    </source>
</evidence>
<accession>A0A484H6K7</accession>
<proteinExistence type="inferred from homology"/>
<dbReference type="InterPro" id="IPR026569">
    <property type="entry name" value="Ribosomal_bL28"/>
</dbReference>
<keyword evidence="2 4" id="KW-0689">Ribosomal protein</keyword>
<dbReference type="EMBL" id="LR026963">
    <property type="protein sequence ID" value="VBB68995.1"/>
    <property type="molecule type" value="Genomic_DNA"/>
</dbReference>
<evidence type="ECO:0000313" key="4">
    <source>
        <dbReference type="EMBL" id="VBB68995.1"/>
    </source>
</evidence>
<comment type="similarity">
    <text evidence="1">Belongs to the bacterial ribosomal protein bL28 family.</text>
</comment>
<dbReference type="Pfam" id="PF00830">
    <property type="entry name" value="Ribosomal_L28"/>
    <property type="match status" value="1"/>
</dbReference>
<evidence type="ECO:0000256" key="2">
    <source>
        <dbReference type="ARBA" id="ARBA00022980"/>
    </source>
</evidence>
<dbReference type="InterPro" id="IPR034704">
    <property type="entry name" value="Ribosomal_bL28/bL31-like_sf"/>
</dbReference>
<dbReference type="SUPFAM" id="SSF143800">
    <property type="entry name" value="L28p-like"/>
    <property type="match status" value="1"/>
</dbReference>
<dbReference type="PANTHER" id="PTHR13528">
    <property type="entry name" value="39S RIBOSOMAL PROTEIN L28, MITOCHONDRIAL"/>
    <property type="match status" value="1"/>
</dbReference>
<dbReference type="NCBIfam" id="TIGR00009">
    <property type="entry name" value="L28"/>
    <property type="match status" value="1"/>
</dbReference>
<dbReference type="InterPro" id="IPR001383">
    <property type="entry name" value="Ribosomal_bL28_bact-type"/>
</dbReference>
<dbReference type="InterPro" id="IPR037147">
    <property type="entry name" value="Ribosomal_bL28_sf"/>
</dbReference>
<keyword evidence="3" id="KW-0687">Ribonucleoprotein</keyword>
<dbReference type="HAMAP" id="MF_00373">
    <property type="entry name" value="Ribosomal_bL28"/>
    <property type="match status" value="1"/>
</dbReference>
<dbReference type="GO" id="GO:0005840">
    <property type="term" value="C:ribosome"/>
    <property type="evidence" value="ECO:0007669"/>
    <property type="project" value="UniProtKB-KW"/>
</dbReference>
<reference evidence="4" key="1">
    <citation type="submission" date="2018-10" db="EMBL/GenBank/DDBJ databases">
        <authorList>
            <person name="Gruber-Vodicka H."/>
            <person name="Jaeckle O."/>
        </authorList>
    </citation>
    <scope>NUCLEOTIDE SEQUENCE</scope>
</reference>